<dbReference type="AlphaFoldDB" id="A0AA40BQN5"/>
<feature type="region of interest" description="Disordered" evidence="1">
    <location>
        <begin position="464"/>
        <end position="554"/>
    </location>
</feature>
<name>A0AA40BQN5_9PEZI</name>
<dbReference type="Proteomes" id="UP001172155">
    <property type="component" value="Unassembled WGS sequence"/>
</dbReference>
<feature type="region of interest" description="Disordered" evidence="1">
    <location>
        <begin position="138"/>
        <end position="179"/>
    </location>
</feature>
<evidence type="ECO:0000256" key="1">
    <source>
        <dbReference type="SAM" id="MobiDB-lite"/>
    </source>
</evidence>
<feature type="compositionally biased region" description="Pro residues" evidence="1">
    <location>
        <begin position="160"/>
        <end position="169"/>
    </location>
</feature>
<protein>
    <submittedName>
        <fullName evidence="2">Uncharacterized protein</fullName>
    </submittedName>
</protein>
<feature type="compositionally biased region" description="Polar residues" evidence="1">
    <location>
        <begin position="40"/>
        <end position="49"/>
    </location>
</feature>
<reference evidence="2" key="1">
    <citation type="submission" date="2023-06" db="EMBL/GenBank/DDBJ databases">
        <title>Genome-scale phylogeny and comparative genomics of the fungal order Sordariales.</title>
        <authorList>
            <consortium name="Lawrence Berkeley National Laboratory"/>
            <person name="Hensen N."/>
            <person name="Bonometti L."/>
            <person name="Westerberg I."/>
            <person name="Brannstrom I.O."/>
            <person name="Guillou S."/>
            <person name="Cros-Aarteil S."/>
            <person name="Calhoun S."/>
            <person name="Haridas S."/>
            <person name="Kuo A."/>
            <person name="Mondo S."/>
            <person name="Pangilinan J."/>
            <person name="Riley R."/>
            <person name="LaButti K."/>
            <person name="Andreopoulos B."/>
            <person name="Lipzen A."/>
            <person name="Chen C."/>
            <person name="Yanf M."/>
            <person name="Daum C."/>
            <person name="Ng V."/>
            <person name="Clum A."/>
            <person name="Steindorff A."/>
            <person name="Ohm R."/>
            <person name="Martin F."/>
            <person name="Silar P."/>
            <person name="Natvig D."/>
            <person name="Lalanne C."/>
            <person name="Gautier V."/>
            <person name="Ament-velasquez S.L."/>
            <person name="Kruys A."/>
            <person name="Hutchinson M.I."/>
            <person name="Powell A.J."/>
            <person name="Barry K."/>
            <person name="Miller A.N."/>
            <person name="Grigoriev I.V."/>
            <person name="Debuchy R."/>
            <person name="Gladieux P."/>
            <person name="Thoren M.H."/>
            <person name="Johannesson H."/>
        </authorList>
    </citation>
    <scope>NUCLEOTIDE SEQUENCE</scope>
    <source>
        <strain evidence="2">SMH3187-1</strain>
    </source>
</reference>
<keyword evidence="3" id="KW-1185">Reference proteome</keyword>
<comment type="caution">
    <text evidence="2">The sequence shown here is derived from an EMBL/GenBank/DDBJ whole genome shotgun (WGS) entry which is preliminary data.</text>
</comment>
<sequence>MNTEDEDLWGDFIVDNQGATDLFDFEANYPNLVTQNEALAEEQSASVSPRNLRRTSKRVPTADMSLALSDTQPQWPAQASQAPGHTGLTMPRLIMPSYAPPPVQGSLGHSHVATANSYLPNNSYLPGNEYLPDLGMSALGMPPPPSGGPMLPPSLGGPMPRLPPPPPARPSQSPRTWRSPSLRTAITHARKTKFCADNDPSTLYARFPAQPTWGPTKGRAKAPLFQYYKGGPELYPNQRYSKEELWTFFAGAGRPASRQGMTLWIQSTPSQVNYRYQASSASSKCRYRDCPIPKGTILKGFFRVALDEFADLTTEGAADPFHNAGYLHLYCFEELFDLGLLLHTAHAFYGFRVAADARNHRFEDRNPMAITHHHKDLGAIFSHWKQSHQPRACAIWPTARDPDNGGRQPRLAVHAKSTLWYALTRAQLSLEPKNRRLRDQRGGANLERHRGDLRIFLAIKSKMKADSRAANGRDDDDDDDNDAPVPGSSAADPLRLSWSTSSHSTARSPSPPPAPKRKRKRPAPRPDPINTELASADFEPDPSWYVPAPPHQHISPQDEVRRLYAHPGAARMTRKRSREAAQAIFNAVATTPRITRRQTAEIEGLLAQQPVHVQEQVLAAVTPVLPGFLGWDDELEERVGRLAKRQRREVSGFVAKRENGGDWRRIQSYDE</sequence>
<accession>A0AA40BQN5</accession>
<evidence type="ECO:0000313" key="2">
    <source>
        <dbReference type="EMBL" id="KAK0738625.1"/>
    </source>
</evidence>
<evidence type="ECO:0000313" key="3">
    <source>
        <dbReference type="Proteomes" id="UP001172155"/>
    </source>
</evidence>
<feature type="compositionally biased region" description="Basic and acidic residues" evidence="1">
    <location>
        <begin position="464"/>
        <end position="473"/>
    </location>
</feature>
<proteinExistence type="predicted"/>
<gene>
    <name evidence="2" type="ORF">B0T18DRAFT_394876</name>
</gene>
<dbReference type="EMBL" id="JAUKUD010000007">
    <property type="protein sequence ID" value="KAK0738625.1"/>
    <property type="molecule type" value="Genomic_DNA"/>
</dbReference>
<feature type="compositionally biased region" description="Pro residues" evidence="1">
    <location>
        <begin position="141"/>
        <end position="152"/>
    </location>
</feature>
<organism evidence="2 3">
    <name type="scientific">Schizothecium vesticola</name>
    <dbReference type="NCBI Taxonomy" id="314040"/>
    <lineage>
        <taxon>Eukaryota</taxon>
        <taxon>Fungi</taxon>
        <taxon>Dikarya</taxon>
        <taxon>Ascomycota</taxon>
        <taxon>Pezizomycotina</taxon>
        <taxon>Sordariomycetes</taxon>
        <taxon>Sordariomycetidae</taxon>
        <taxon>Sordariales</taxon>
        <taxon>Schizotheciaceae</taxon>
        <taxon>Schizothecium</taxon>
    </lineage>
</organism>
<feature type="region of interest" description="Disordered" evidence="1">
    <location>
        <begin position="40"/>
        <end position="59"/>
    </location>
</feature>